<dbReference type="GO" id="GO:0046872">
    <property type="term" value="F:metal ion binding"/>
    <property type="evidence" value="ECO:0007669"/>
    <property type="project" value="UniProtKB-KW"/>
</dbReference>
<sequence length="563" mass="61324">MNVRMRFATSAAISVWLMSACANIPVPSGIASVPGVGPDKPVMTVAGELPPAPSHTWPAINEDLNDHRADGWGLVSMPEMEKYLNGLLRKIKVATGTTDWPGAVHITAQTSLNASSSAAGNIYVSLGWLQSAESEDEIFAILSHEFGHIYLNHYAVYDVKNAGDTSTLIAGVTWTYVNRKVADKGWNGLDKIAVVQAIGTMALMPAWQRHIEEQADLFGATVSLRCGYSYIHGFKAFLERIDSYDRSARERNAKLREEQDNATREKIRTDTLARAPKTPPPPAVASDAAAPLRALAAINDALTKVNGTLTEGQISLNQGTFSAAQALDDAIAKGTAAIQDPHPDGAAREDDLSKEVATLIAGKRPPGRVKPWEDAKHQRRTAQTLAHYALVPDIEMLEAQYQYLEALKLAAKAASGTNADDAMLDFYLGNTIALSQGRSKESPVQVFSRNLKSPERSWRLQVAIANNMASTNRQQARSFIEQQFVYFGRAPKAWPDMIAFYRDSGDVKGAKDMATTCSITLPDYRQACLTASQTPAELAEAKAKADAHAKIVVDNMSKRWFKQ</sequence>
<keyword evidence="5" id="KW-0862">Zinc</keyword>
<keyword evidence="4" id="KW-0378">Hydrolase</keyword>
<proteinExistence type="predicted"/>
<evidence type="ECO:0000259" key="9">
    <source>
        <dbReference type="Pfam" id="PF01435"/>
    </source>
</evidence>
<keyword evidence="2" id="KW-0645">Protease</keyword>
<evidence type="ECO:0000256" key="8">
    <source>
        <dbReference type="SAM" id="SignalP"/>
    </source>
</evidence>
<dbReference type="PROSITE" id="PS51257">
    <property type="entry name" value="PROKAR_LIPOPROTEIN"/>
    <property type="match status" value="1"/>
</dbReference>
<keyword evidence="3" id="KW-0479">Metal-binding</keyword>
<dbReference type="Gene3D" id="3.30.2010.10">
    <property type="entry name" value="Metalloproteases ('zincins'), catalytic domain"/>
    <property type="match status" value="1"/>
</dbReference>
<keyword evidence="6" id="KW-0482">Metalloprotease</keyword>
<feature type="chain" id="PRO_5011742598" evidence="8">
    <location>
        <begin position="23"/>
        <end position="563"/>
    </location>
</feature>
<dbReference type="STRING" id="83784.SAMN05192564_10685"/>
<feature type="domain" description="Peptidase M48" evidence="9">
    <location>
        <begin position="102"/>
        <end position="229"/>
    </location>
</feature>
<dbReference type="AlphaFoldDB" id="A0A1H4GJ87"/>
<evidence type="ECO:0000256" key="2">
    <source>
        <dbReference type="ARBA" id="ARBA00022670"/>
    </source>
</evidence>
<keyword evidence="8" id="KW-0732">Signal</keyword>
<evidence type="ECO:0000256" key="5">
    <source>
        <dbReference type="ARBA" id="ARBA00022833"/>
    </source>
</evidence>
<evidence type="ECO:0000256" key="1">
    <source>
        <dbReference type="ARBA" id="ARBA00001947"/>
    </source>
</evidence>
<evidence type="ECO:0000256" key="4">
    <source>
        <dbReference type="ARBA" id="ARBA00022801"/>
    </source>
</evidence>
<evidence type="ECO:0000313" key="10">
    <source>
        <dbReference type="EMBL" id="SEB09675.1"/>
    </source>
</evidence>
<dbReference type="Pfam" id="PF01435">
    <property type="entry name" value="Peptidase_M48"/>
    <property type="match status" value="1"/>
</dbReference>
<evidence type="ECO:0000256" key="3">
    <source>
        <dbReference type="ARBA" id="ARBA00022723"/>
    </source>
</evidence>
<accession>A0A1H4GJ87</accession>
<comment type="cofactor">
    <cofactor evidence="1">
        <name>Zn(2+)</name>
        <dbReference type="ChEBI" id="CHEBI:29105"/>
    </cofactor>
</comment>
<feature type="compositionally biased region" description="Basic and acidic residues" evidence="7">
    <location>
        <begin position="252"/>
        <end position="271"/>
    </location>
</feature>
<evidence type="ECO:0000313" key="11">
    <source>
        <dbReference type="Proteomes" id="UP000198638"/>
    </source>
</evidence>
<name>A0A1H4GJ87_9BURK</name>
<dbReference type="GO" id="GO:0006508">
    <property type="term" value="P:proteolysis"/>
    <property type="evidence" value="ECO:0007669"/>
    <property type="project" value="UniProtKB-KW"/>
</dbReference>
<feature type="signal peptide" evidence="8">
    <location>
        <begin position="1"/>
        <end position="22"/>
    </location>
</feature>
<evidence type="ECO:0000256" key="7">
    <source>
        <dbReference type="SAM" id="MobiDB-lite"/>
    </source>
</evidence>
<reference evidence="11" key="1">
    <citation type="submission" date="2016-10" db="EMBL/GenBank/DDBJ databases">
        <authorList>
            <person name="Varghese N."/>
            <person name="Submissions S."/>
        </authorList>
    </citation>
    <scope>NUCLEOTIDE SEQUENCE [LARGE SCALE GENOMIC DNA]</scope>
    <source>
        <strain evidence="11">LMG 24000</strain>
    </source>
</reference>
<organism evidence="10 11">
    <name type="scientific">Paraburkholderia sartisoli</name>
    <dbReference type="NCBI Taxonomy" id="83784"/>
    <lineage>
        <taxon>Bacteria</taxon>
        <taxon>Pseudomonadati</taxon>
        <taxon>Pseudomonadota</taxon>
        <taxon>Betaproteobacteria</taxon>
        <taxon>Burkholderiales</taxon>
        <taxon>Burkholderiaceae</taxon>
        <taxon>Paraburkholderia</taxon>
    </lineage>
</organism>
<feature type="region of interest" description="Disordered" evidence="7">
    <location>
        <begin position="252"/>
        <end position="286"/>
    </location>
</feature>
<dbReference type="GO" id="GO:0004222">
    <property type="term" value="F:metalloendopeptidase activity"/>
    <property type="evidence" value="ECO:0007669"/>
    <property type="project" value="InterPro"/>
</dbReference>
<gene>
    <name evidence="10" type="ORF">SAMN05192564_10685</name>
</gene>
<evidence type="ECO:0000256" key="6">
    <source>
        <dbReference type="ARBA" id="ARBA00023049"/>
    </source>
</evidence>
<protein>
    <submittedName>
        <fullName evidence="10">Peptidase family M48</fullName>
    </submittedName>
</protein>
<dbReference type="Proteomes" id="UP000198638">
    <property type="component" value="Unassembled WGS sequence"/>
</dbReference>
<keyword evidence="11" id="KW-1185">Reference proteome</keyword>
<dbReference type="InterPro" id="IPR001915">
    <property type="entry name" value="Peptidase_M48"/>
</dbReference>
<dbReference type="EMBL" id="FNRQ01000006">
    <property type="protein sequence ID" value="SEB09675.1"/>
    <property type="molecule type" value="Genomic_DNA"/>
</dbReference>